<dbReference type="RefSeq" id="WP_010741237.1">
    <property type="nucleotide sequence ID" value="NZ_KB946250.1"/>
</dbReference>
<sequence length="171" mass="19222">MENGSIREQKSRKKIILFLILILLVVVGFLLYKNMYRSPSAMVSTDVPSGEFAKKLSSSELEKYLQDKADKNYMRIQMNPTMILDTKGDLSLKIVNSPKNMYSVRVITSIEGVDGKIYDSGIIQPGEYVEQGRLSKKVDKGINKTISKVMYYNDKQALIGQSNVKGQLSVS</sequence>
<name>R2R811_9ENTE</name>
<keyword evidence="5" id="KW-1185">Reference proteome</keyword>
<feature type="transmembrane region" description="Helical" evidence="1">
    <location>
        <begin position="15"/>
        <end position="32"/>
    </location>
</feature>
<dbReference type="AlphaFoldDB" id="R2R811"/>
<evidence type="ECO:0000313" key="3">
    <source>
        <dbReference type="EMBL" id="EOT63553.1"/>
    </source>
</evidence>
<evidence type="ECO:0000313" key="4">
    <source>
        <dbReference type="Proteomes" id="UP000013783"/>
    </source>
</evidence>
<accession>R2R811</accession>
<protein>
    <submittedName>
        <fullName evidence="2">Uncharacterized protein</fullName>
    </submittedName>
</protein>
<dbReference type="EMBL" id="ASWA01000005">
    <property type="protein sequence ID" value="EOT63553.1"/>
    <property type="molecule type" value="Genomic_DNA"/>
</dbReference>
<keyword evidence="1" id="KW-0472">Membrane</keyword>
<dbReference type="Proteomes" id="UP000014148">
    <property type="component" value="Unassembled WGS sequence"/>
</dbReference>
<proteinExistence type="predicted"/>
<comment type="caution">
    <text evidence="2">The sequence shown here is derived from an EMBL/GenBank/DDBJ whole genome shotgun (WGS) entry which is preliminary data.</text>
</comment>
<evidence type="ECO:0000313" key="5">
    <source>
        <dbReference type="Proteomes" id="UP000014148"/>
    </source>
</evidence>
<evidence type="ECO:0000313" key="2">
    <source>
        <dbReference type="EMBL" id="EOH76746.1"/>
    </source>
</evidence>
<evidence type="ECO:0000256" key="1">
    <source>
        <dbReference type="SAM" id="Phobius"/>
    </source>
</evidence>
<dbReference type="OrthoDB" id="2242134at2"/>
<gene>
    <name evidence="3" type="ORF">I585_04383</name>
    <name evidence="2" type="ORF">UAI_02421</name>
</gene>
<keyword evidence="1" id="KW-0812">Transmembrane</keyword>
<keyword evidence="1" id="KW-1133">Transmembrane helix</keyword>
<dbReference type="STRING" id="71451.RV07_GL001107"/>
<reference evidence="3 5" key="2">
    <citation type="submission" date="2013-03" db="EMBL/GenBank/DDBJ databases">
        <title>The Genome Sequence of Enterococcus malodoratus ATCC_43197 (PacBio/Illumina hybrid assembly).</title>
        <authorList>
            <consortium name="The Broad Institute Genomics Platform"/>
            <consortium name="The Broad Institute Genome Sequencing Center for Infectious Disease"/>
            <person name="Earl A."/>
            <person name="Russ C."/>
            <person name="Gilmore M."/>
            <person name="Surin D."/>
            <person name="Walker B."/>
            <person name="Young S."/>
            <person name="Zeng Q."/>
            <person name="Gargeya S."/>
            <person name="Fitzgerald M."/>
            <person name="Haas B."/>
            <person name="Abouelleil A."/>
            <person name="Allen A.W."/>
            <person name="Alvarado L."/>
            <person name="Arachchi H.M."/>
            <person name="Berlin A.M."/>
            <person name="Chapman S.B."/>
            <person name="Gainer-Dewar J."/>
            <person name="Goldberg J."/>
            <person name="Griggs A."/>
            <person name="Gujja S."/>
            <person name="Hansen M."/>
            <person name="Howarth C."/>
            <person name="Imamovic A."/>
            <person name="Ireland A."/>
            <person name="Larimer J."/>
            <person name="McCowan C."/>
            <person name="Murphy C."/>
            <person name="Pearson M."/>
            <person name="Poon T.W."/>
            <person name="Priest M."/>
            <person name="Roberts A."/>
            <person name="Saif S."/>
            <person name="Shea T."/>
            <person name="Sisk P."/>
            <person name="Sykes S."/>
            <person name="Wortman J."/>
            <person name="Nusbaum C."/>
            <person name="Birren B."/>
        </authorList>
    </citation>
    <scope>NUCLEOTIDE SEQUENCE [LARGE SCALE GENOMIC DNA]</scope>
    <source>
        <strain evidence="3 5">ATCC 43197</strain>
    </source>
</reference>
<dbReference type="EMBL" id="AJAK01000017">
    <property type="protein sequence ID" value="EOH76746.1"/>
    <property type="molecule type" value="Genomic_DNA"/>
</dbReference>
<reference evidence="2 4" key="1">
    <citation type="submission" date="2013-02" db="EMBL/GenBank/DDBJ databases">
        <title>The Genome Sequence of Enterococcus malodoratus ATCC_43197.</title>
        <authorList>
            <consortium name="The Broad Institute Genome Sequencing Platform"/>
            <consortium name="The Broad Institute Genome Sequencing Center for Infectious Disease"/>
            <person name="Earl A.M."/>
            <person name="Gilmore M.S."/>
            <person name="Lebreton F."/>
            <person name="Walker B."/>
            <person name="Young S.K."/>
            <person name="Zeng Q."/>
            <person name="Gargeya S."/>
            <person name="Fitzgerald M."/>
            <person name="Haas B."/>
            <person name="Abouelleil A."/>
            <person name="Alvarado L."/>
            <person name="Arachchi H.M."/>
            <person name="Berlin A.M."/>
            <person name="Chapman S.B."/>
            <person name="Dewar J."/>
            <person name="Goldberg J."/>
            <person name="Griggs A."/>
            <person name="Gujja S."/>
            <person name="Hansen M."/>
            <person name="Howarth C."/>
            <person name="Imamovic A."/>
            <person name="Larimer J."/>
            <person name="McCowan C."/>
            <person name="Murphy C."/>
            <person name="Neiman D."/>
            <person name="Pearson M."/>
            <person name="Priest M."/>
            <person name="Roberts A."/>
            <person name="Saif S."/>
            <person name="Shea T."/>
            <person name="Sisk P."/>
            <person name="Sykes S."/>
            <person name="Wortman J."/>
            <person name="Nusbaum C."/>
            <person name="Birren B."/>
        </authorList>
    </citation>
    <scope>NUCLEOTIDE SEQUENCE [LARGE SCALE GENOMIC DNA]</scope>
    <source>
        <strain evidence="2 4">ATCC 43197</strain>
    </source>
</reference>
<dbReference type="PATRIC" id="fig|1158601.3.peg.2381"/>
<dbReference type="eggNOG" id="ENOG5032CRK">
    <property type="taxonomic scope" value="Bacteria"/>
</dbReference>
<dbReference type="Proteomes" id="UP000013783">
    <property type="component" value="Unassembled WGS sequence"/>
</dbReference>
<organism evidence="2 4">
    <name type="scientific">Enterococcus malodoratus ATCC 43197</name>
    <dbReference type="NCBI Taxonomy" id="1158601"/>
    <lineage>
        <taxon>Bacteria</taxon>
        <taxon>Bacillati</taxon>
        <taxon>Bacillota</taxon>
        <taxon>Bacilli</taxon>
        <taxon>Lactobacillales</taxon>
        <taxon>Enterococcaceae</taxon>
        <taxon>Enterococcus</taxon>
    </lineage>
</organism>